<feature type="compositionally biased region" description="Basic residues" evidence="1">
    <location>
        <begin position="7"/>
        <end position="16"/>
    </location>
</feature>
<evidence type="ECO:0000313" key="2">
    <source>
        <dbReference type="EMBL" id="KAL1510418.1"/>
    </source>
</evidence>
<feature type="compositionally biased region" description="Basic and acidic residues" evidence="1">
    <location>
        <begin position="17"/>
        <end position="27"/>
    </location>
</feature>
<evidence type="ECO:0000313" key="3">
    <source>
        <dbReference type="Proteomes" id="UP001515480"/>
    </source>
</evidence>
<protein>
    <recommendedName>
        <fullName evidence="4">Phospholipase B-like</fullName>
    </recommendedName>
</protein>
<feature type="region of interest" description="Disordered" evidence="1">
    <location>
        <begin position="1"/>
        <end position="34"/>
    </location>
</feature>
<comment type="caution">
    <text evidence="2">The sequence shown here is derived from an EMBL/GenBank/DDBJ whole genome shotgun (WGS) entry which is preliminary data.</text>
</comment>
<gene>
    <name evidence="2" type="ORF">AB1Y20_006726</name>
</gene>
<accession>A0AB34IYJ9</accession>
<dbReference type="Proteomes" id="UP001515480">
    <property type="component" value="Unassembled WGS sequence"/>
</dbReference>
<reference evidence="2 3" key="1">
    <citation type="journal article" date="2024" name="Science">
        <title>Giant polyketide synthase enzymes in the biosynthesis of giant marine polyether toxins.</title>
        <authorList>
            <person name="Fallon T.R."/>
            <person name="Shende V.V."/>
            <person name="Wierzbicki I.H."/>
            <person name="Pendleton A.L."/>
            <person name="Watervoot N.F."/>
            <person name="Auber R.P."/>
            <person name="Gonzalez D.J."/>
            <person name="Wisecaver J.H."/>
            <person name="Moore B.S."/>
        </authorList>
    </citation>
    <scope>NUCLEOTIDE SEQUENCE [LARGE SCALE GENOMIC DNA]</scope>
    <source>
        <strain evidence="2 3">12B1</strain>
    </source>
</reference>
<evidence type="ECO:0008006" key="4">
    <source>
        <dbReference type="Google" id="ProtNLM"/>
    </source>
</evidence>
<keyword evidence="3" id="KW-1185">Reference proteome</keyword>
<organism evidence="2 3">
    <name type="scientific">Prymnesium parvum</name>
    <name type="common">Toxic golden alga</name>
    <dbReference type="NCBI Taxonomy" id="97485"/>
    <lineage>
        <taxon>Eukaryota</taxon>
        <taxon>Haptista</taxon>
        <taxon>Haptophyta</taxon>
        <taxon>Prymnesiophyceae</taxon>
        <taxon>Prymnesiales</taxon>
        <taxon>Prymnesiaceae</taxon>
        <taxon>Prymnesium</taxon>
    </lineage>
</organism>
<sequence>MSPLRNAHSRPRRHGGGRAEDYAERRAARGNVQQHAAEWSDAAARAVFAALHEGSMRQGLAIGHYTEGVLTGASTDPSHFGTRECRGVCAGDRALIADILACHASRLEAARGRAARVRRVRAFLKPLRERARARGVVGWLDVTPRTSQPLQGTFHQWLAVRPETERQRDLLDGGRTRTGIASWPPWREGSWGVVCYERAAGRLLATRGVGRPTVEEVRALVRTDWLPTAVAGGLVTCAVGHDGEGGRGGANGDRLAMGAGGPEEGAGEVGRRGWAQVQRRWSAVVARPGGLASRGPAPVHRDWRAGARVGWALGVSRRGLSTVEQP</sequence>
<dbReference type="EMBL" id="JBGBPQ010000015">
    <property type="protein sequence ID" value="KAL1510418.1"/>
    <property type="molecule type" value="Genomic_DNA"/>
</dbReference>
<name>A0AB34IYJ9_PRYPA</name>
<proteinExistence type="predicted"/>
<dbReference type="AlphaFoldDB" id="A0AB34IYJ9"/>
<evidence type="ECO:0000256" key="1">
    <source>
        <dbReference type="SAM" id="MobiDB-lite"/>
    </source>
</evidence>